<comment type="caution">
    <text evidence="1">The sequence shown here is derived from an EMBL/GenBank/DDBJ whole genome shotgun (WGS) entry which is preliminary data.</text>
</comment>
<protein>
    <recommendedName>
        <fullName evidence="2">SsuA/THI5-like domain-containing protein</fullName>
    </recommendedName>
</protein>
<proteinExistence type="predicted"/>
<evidence type="ECO:0000313" key="1">
    <source>
        <dbReference type="EMBL" id="GAG96084.1"/>
    </source>
</evidence>
<name>X1BJM7_9ZZZZ</name>
<dbReference type="SUPFAM" id="SSF53850">
    <property type="entry name" value="Periplasmic binding protein-like II"/>
    <property type="match status" value="1"/>
</dbReference>
<dbReference type="AlphaFoldDB" id="X1BJM7"/>
<dbReference type="EMBL" id="BART01027686">
    <property type="protein sequence ID" value="GAG96084.1"/>
    <property type="molecule type" value="Genomic_DNA"/>
</dbReference>
<organism evidence="1">
    <name type="scientific">marine sediment metagenome</name>
    <dbReference type="NCBI Taxonomy" id="412755"/>
    <lineage>
        <taxon>unclassified sequences</taxon>
        <taxon>metagenomes</taxon>
        <taxon>ecological metagenomes</taxon>
    </lineage>
</organism>
<gene>
    <name evidence="1" type="ORF">S01H4_49028</name>
</gene>
<sequence length="265" mass="29550">GDIDGMVCDVTLAIMLASIGADIVITSTAYRSEGTGSLALLSQSYFDIDSVGDLLARTQRGSVVKSIAILESSDIEYHIDMLLASLGYPVDSDKYYSYWNDMVQLAAFLSMGSVYAAVLPEPYITYLNNLLPASANMSLVNLSDFDGIDLLPSIIVFRRAVIEEKTELVERFYAAYREAVRMLNGSSQEEVISMGTSEALRLFFPGLKEDSVPVGIMDSFEIPQFPQPQMLSEKEYENARLWVAGRHDEWQCPSYEEITTDYFLQ</sequence>
<reference evidence="1" key="1">
    <citation type="journal article" date="2014" name="Front. Microbiol.">
        <title>High frequency of phylogenetically diverse reductive dehalogenase-homologous genes in deep subseafloor sedimentary metagenomes.</title>
        <authorList>
            <person name="Kawai M."/>
            <person name="Futagami T."/>
            <person name="Toyoda A."/>
            <person name="Takaki Y."/>
            <person name="Nishi S."/>
            <person name="Hori S."/>
            <person name="Arai W."/>
            <person name="Tsubouchi T."/>
            <person name="Morono Y."/>
            <person name="Uchiyama I."/>
            <person name="Ito T."/>
            <person name="Fujiyama A."/>
            <person name="Inagaki F."/>
            <person name="Takami H."/>
        </authorList>
    </citation>
    <scope>NUCLEOTIDE SEQUENCE</scope>
    <source>
        <strain evidence="1">Expedition CK06-06</strain>
    </source>
</reference>
<dbReference type="Gene3D" id="3.40.190.10">
    <property type="entry name" value="Periplasmic binding protein-like II"/>
    <property type="match status" value="1"/>
</dbReference>
<accession>X1BJM7</accession>
<feature type="non-terminal residue" evidence="1">
    <location>
        <position position="1"/>
    </location>
</feature>
<evidence type="ECO:0008006" key="2">
    <source>
        <dbReference type="Google" id="ProtNLM"/>
    </source>
</evidence>